<protein>
    <submittedName>
        <fullName evidence="8">Type II secretion system protein</fullName>
    </submittedName>
</protein>
<keyword evidence="3 6" id="KW-0812">Transmembrane</keyword>
<proteinExistence type="predicted"/>
<evidence type="ECO:0000256" key="4">
    <source>
        <dbReference type="ARBA" id="ARBA00022989"/>
    </source>
</evidence>
<evidence type="ECO:0000256" key="6">
    <source>
        <dbReference type="SAM" id="Phobius"/>
    </source>
</evidence>
<keyword evidence="4 6" id="KW-1133">Transmembrane helix</keyword>
<reference evidence="8 9" key="1">
    <citation type="submission" date="2016-02" db="EMBL/GenBank/DDBJ databases">
        <title>Complete genome sequence of Halocynthiibacter arcticus PAMC 20958t from arctic marine sediment.</title>
        <authorList>
            <person name="Lee Y.M."/>
            <person name="Baek K."/>
            <person name="Lee H.K."/>
            <person name="Shin S.C."/>
        </authorList>
    </citation>
    <scope>NUCLEOTIDE SEQUENCE [LARGE SCALE GENOMIC DNA]</scope>
    <source>
        <strain evidence="8">PAMC 20958</strain>
    </source>
</reference>
<dbReference type="Proteomes" id="UP000070371">
    <property type="component" value="Chromosome"/>
</dbReference>
<evidence type="ECO:0000313" key="8">
    <source>
        <dbReference type="EMBL" id="AML52382.1"/>
    </source>
</evidence>
<name>A0A126V234_9RHOB</name>
<keyword evidence="5 6" id="KW-0472">Membrane</keyword>
<feature type="domain" description="Type II secretion system protein GspF" evidence="7">
    <location>
        <begin position="192"/>
        <end position="318"/>
    </location>
</feature>
<dbReference type="RefSeq" id="WP_039002046.1">
    <property type="nucleotide sequence ID" value="NZ_CP014327.1"/>
</dbReference>
<dbReference type="InterPro" id="IPR018076">
    <property type="entry name" value="T2SS_GspF_dom"/>
</dbReference>
<evidence type="ECO:0000256" key="5">
    <source>
        <dbReference type="ARBA" id="ARBA00023136"/>
    </source>
</evidence>
<accession>A0A126V234</accession>
<evidence type="ECO:0000256" key="1">
    <source>
        <dbReference type="ARBA" id="ARBA00004651"/>
    </source>
</evidence>
<evidence type="ECO:0000259" key="7">
    <source>
        <dbReference type="Pfam" id="PF00482"/>
    </source>
</evidence>
<feature type="transmembrane region" description="Helical" evidence="6">
    <location>
        <begin position="111"/>
        <end position="133"/>
    </location>
</feature>
<dbReference type="OrthoDB" id="9810662at2"/>
<keyword evidence="9" id="KW-1185">Reference proteome</keyword>
<dbReference type="PANTHER" id="PTHR35007">
    <property type="entry name" value="INTEGRAL MEMBRANE PROTEIN-RELATED"/>
    <property type="match status" value="1"/>
</dbReference>
<gene>
    <name evidence="8" type="ORF">RC74_14840</name>
</gene>
<keyword evidence="2" id="KW-1003">Cell membrane</keyword>
<dbReference type="GO" id="GO:0005886">
    <property type="term" value="C:plasma membrane"/>
    <property type="evidence" value="ECO:0007669"/>
    <property type="project" value="UniProtKB-SubCell"/>
</dbReference>
<dbReference type="STRING" id="1579316.RC74_14840"/>
<dbReference type="KEGG" id="hat:RC74_14840"/>
<organism evidence="8 9">
    <name type="scientific">Falsihalocynthiibacter arcticus</name>
    <dbReference type="NCBI Taxonomy" id="1579316"/>
    <lineage>
        <taxon>Bacteria</taxon>
        <taxon>Pseudomonadati</taxon>
        <taxon>Pseudomonadota</taxon>
        <taxon>Alphaproteobacteria</taxon>
        <taxon>Rhodobacterales</taxon>
        <taxon>Roseobacteraceae</taxon>
        <taxon>Falsihalocynthiibacter</taxon>
    </lineage>
</organism>
<dbReference type="Pfam" id="PF00482">
    <property type="entry name" value="T2SSF"/>
    <property type="match status" value="1"/>
</dbReference>
<feature type="transmembrane region" description="Helical" evidence="6">
    <location>
        <begin position="305"/>
        <end position="325"/>
    </location>
</feature>
<dbReference type="AlphaFoldDB" id="A0A126V234"/>
<feature type="transmembrane region" description="Helical" evidence="6">
    <location>
        <begin position="20"/>
        <end position="39"/>
    </location>
</feature>
<feature type="transmembrane region" description="Helical" evidence="6">
    <location>
        <begin position="153"/>
        <end position="173"/>
    </location>
</feature>
<evidence type="ECO:0000256" key="3">
    <source>
        <dbReference type="ARBA" id="ARBA00022692"/>
    </source>
</evidence>
<evidence type="ECO:0000256" key="2">
    <source>
        <dbReference type="ARBA" id="ARBA00022475"/>
    </source>
</evidence>
<sequence length="333" mass="36808">MFETLTTLTSAWNITPQMVLIIGMGLGALTILGGVAVLVGERNPAADRIAASATKRREQRRDFGLLQAPNHDPKGIWKALLPGDMKERSDLSRKLSQAGYNGPHNLRNFTLVRVVLGLGLPGVLLAVLLISRVPDIQLPFDISSRVSEMSNGTIVRVLSVLIFLGYFVPIKWLNDRAEERRMRIEESFPNALDLMQISVEAGLGFDAAMTRAGNELAEIAPEMAYEFLTVQRQIQAGRDRDAAMQDMAQRTNVDVIRSFSAVVSQSVQFGTSMSEALTAYAKEMREFREVKAQEMANKLPVKMSVVLASLMLPALILISIGPVVIRYTRFFAE</sequence>
<evidence type="ECO:0000313" key="9">
    <source>
        <dbReference type="Proteomes" id="UP000070371"/>
    </source>
</evidence>
<dbReference type="EMBL" id="CP014327">
    <property type="protein sequence ID" value="AML52382.1"/>
    <property type="molecule type" value="Genomic_DNA"/>
</dbReference>
<dbReference type="PANTHER" id="PTHR35007:SF2">
    <property type="entry name" value="PILUS ASSEMBLE PROTEIN"/>
    <property type="match status" value="1"/>
</dbReference>
<comment type="subcellular location">
    <subcellularLocation>
        <location evidence="1">Cell membrane</location>
        <topology evidence="1">Multi-pass membrane protein</topology>
    </subcellularLocation>
</comment>